<keyword evidence="2" id="KW-0238">DNA-binding</keyword>
<gene>
    <name evidence="5" type="ORF">KK103_07915</name>
</gene>
<comment type="caution">
    <text evidence="5">The sequence shown here is derived from an EMBL/GenBank/DDBJ whole genome shotgun (WGS) entry which is preliminary data.</text>
</comment>
<evidence type="ECO:0000256" key="2">
    <source>
        <dbReference type="ARBA" id="ARBA00023125"/>
    </source>
</evidence>
<dbReference type="Gene3D" id="1.10.260.40">
    <property type="entry name" value="lambda repressor-like DNA-binding domains"/>
    <property type="match status" value="1"/>
</dbReference>
<dbReference type="InterPro" id="IPR028082">
    <property type="entry name" value="Peripla_BP_I"/>
</dbReference>
<reference evidence="5" key="1">
    <citation type="submission" date="2021-05" db="EMBL/GenBank/DDBJ databases">
        <title>Whole genome sequence of Curtobacterium flaccumfaciens pv. flaccumfaciens strain CFBP 3417.</title>
        <authorList>
            <person name="Osdaghi E."/>
            <person name="Taghouti G."/>
            <person name="Portier P."/>
            <person name="Fazliarab A."/>
            <person name="Taghavi S.M."/>
            <person name="Briand M."/>
            <person name="Le-Saux M."/>
            <person name="Jacques M.-A."/>
        </authorList>
    </citation>
    <scope>NUCLEOTIDE SEQUENCE</scope>
    <source>
        <strain evidence="5">CFBP 3417</strain>
    </source>
</reference>
<accession>A0A9Q2W527</accession>
<evidence type="ECO:0000256" key="3">
    <source>
        <dbReference type="ARBA" id="ARBA00023163"/>
    </source>
</evidence>
<evidence type="ECO:0000313" key="5">
    <source>
        <dbReference type="EMBL" id="MBT1541681.1"/>
    </source>
</evidence>
<dbReference type="RefSeq" id="WP_214562788.1">
    <property type="nucleotide sequence ID" value="NZ_JAHEWX010000007.1"/>
</dbReference>
<dbReference type="Pfam" id="PF00356">
    <property type="entry name" value="LacI"/>
    <property type="match status" value="1"/>
</dbReference>
<dbReference type="SMART" id="SM00354">
    <property type="entry name" value="HTH_LACI"/>
    <property type="match status" value="1"/>
</dbReference>
<dbReference type="InterPro" id="IPR000843">
    <property type="entry name" value="HTH_LacI"/>
</dbReference>
<proteinExistence type="predicted"/>
<dbReference type="CDD" id="cd06267">
    <property type="entry name" value="PBP1_LacI_sugar_binding-like"/>
    <property type="match status" value="1"/>
</dbReference>
<organism evidence="5 6">
    <name type="scientific">Curtobacterium flaccumfaciens pv. flaccumfaciens</name>
    <dbReference type="NCBI Taxonomy" id="138532"/>
    <lineage>
        <taxon>Bacteria</taxon>
        <taxon>Bacillati</taxon>
        <taxon>Actinomycetota</taxon>
        <taxon>Actinomycetes</taxon>
        <taxon>Micrococcales</taxon>
        <taxon>Microbacteriaceae</taxon>
        <taxon>Curtobacterium</taxon>
    </lineage>
</organism>
<sequence length="355" mass="35407">MPERGTVTLADVAERAGVSLATASRALNGSTRKVRQESVDRVRAAARALRYTANVQAQAVARGSTTTLALVVGDIADPYFAAIAAGAIRAADDAGLVVTITSTGGDPSREVAVLDVVAGLRPRAVVLAVSRRLGIGSGSATGSGPSEVAAAVGGLVAAGAGVSALVSDLDGAAAGVPGVHGVVIRNLGGAAALAGALVEQGHDSFAVLAGDPDLVTAHARVEGFVAGLAAHGLRVPDDDVVPSEFTRDGGYRAMVSLLDRAAEGGAAVPRCVFAVTDLMAVGAVAAIRERGLVPGVDVGVAGFDDVRMLADVVPALSTVRLPLEEIGERAVRRALGLEADGAVDGEVVLRDSTAR</sequence>
<dbReference type="InterPro" id="IPR046335">
    <property type="entry name" value="LacI/GalR-like_sensor"/>
</dbReference>
<dbReference type="InterPro" id="IPR010982">
    <property type="entry name" value="Lambda_DNA-bd_dom_sf"/>
</dbReference>
<dbReference type="PROSITE" id="PS00356">
    <property type="entry name" value="HTH_LACI_1"/>
    <property type="match status" value="1"/>
</dbReference>
<dbReference type="EMBL" id="JAHEWX010000007">
    <property type="protein sequence ID" value="MBT1541681.1"/>
    <property type="molecule type" value="Genomic_DNA"/>
</dbReference>
<dbReference type="Proteomes" id="UP000709437">
    <property type="component" value="Unassembled WGS sequence"/>
</dbReference>
<dbReference type="GO" id="GO:0000976">
    <property type="term" value="F:transcription cis-regulatory region binding"/>
    <property type="evidence" value="ECO:0007669"/>
    <property type="project" value="TreeGrafter"/>
</dbReference>
<keyword evidence="1" id="KW-0805">Transcription regulation</keyword>
<keyword evidence="3" id="KW-0804">Transcription</keyword>
<evidence type="ECO:0000313" key="6">
    <source>
        <dbReference type="Proteomes" id="UP000709437"/>
    </source>
</evidence>
<dbReference type="AlphaFoldDB" id="A0A9Q2W527"/>
<protein>
    <submittedName>
        <fullName evidence="5">LacI family transcriptional regulator</fullName>
    </submittedName>
</protein>
<name>A0A9Q2W527_9MICO</name>
<dbReference type="SUPFAM" id="SSF47413">
    <property type="entry name" value="lambda repressor-like DNA-binding domains"/>
    <property type="match status" value="1"/>
</dbReference>
<dbReference type="Gene3D" id="3.40.50.2300">
    <property type="match status" value="2"/>
</dbReference>
<dbReference type="SUPFAM" id="SSF53822">
    <property type="entry name" value="Periplasmic binding protein-like I"/>
    <property type="match status" value="1"/>
</dbReference>
<dbReference type="PANTHER" id="PTHR30146:SF153">
    <property type="entry name" value="LACTOSE OPERON REPRESSOR"/>
    <property type="match status" value="1"/>
</dbReference>
<feature type="domain" description="HTH lacI-type" evidence="4">
    <location>
        <begin position="7"/>
        <end position="62"/>
    </location>
</feature>
<dbReference type="PANTHER" id="PTHR30146">
    <property type="entry name" value="LACI-RELATED TRANSCRIPTIONAL REPRESSOR"/>
    <property type="match status" value="1"/>
</dbReference>
<evidence type="ECO:0000259" key="4">
    <source>
        <dbReference type="PROSITE" id="PS50932"/>
    </source>
</evidence>
<dbReference type="Pfam" id="PF13377">
    <property type="entry name" value="Peripla_BP_3"/>
    <property type="match status" value="1"/>
</dbReference>
<dbReference type="PROSITE" id="PS50932">
    <property type="entry name" value="HTH_LACI_2"/>
    <property type="match status" value="1"/>
</dbReference>
<dbReference type="GO" id="GO:0003700">
    <property type="term" value="F:DNA-binding transcription factor activity"/>
    <property type="evidence" value="ECO:0007669"/>
    <property type="project" value="TreeGrafter"/>
</dbReference>
<evidence type="ECO:0000256" key="1">
    <source>
        <dbReference type="ARBA" id="ARBA00023015"/>
    </source>
</evidence>